<sequence>MITRVLAHCTVSDLDRAHRWYSGVFEREPDAAPMPGLIEWHIGESAGLQVWSEPGRAGASSVVLGDTDIDAVAARMTSLGIEHDGPQPGGGARILQLTDPDGNRVIFFGA</sequence>
<dbReference type="InterPro" id="IPR029068">
    <property type="entry name" value="Glyas_Bleomycin-R_OHBP_Dase"/>
</dbReference>
<dbReference type="InterPro" id="IPR037523">
    <property type="entry name" value="VOC_core"/>
</dbReference>
<dbReference type="PROSITE" id="PS51819">
    <property type="entry name" value="VOC"/>
    <property type="match status" value="1"/>
</dbReference>
<name>X5DRM7_9CORY</name>
<reference evidence="2 3" key="1">
    <citation type="journal article" date="2015" name="Int. J. Syst. Evol. Microbiol.">
        <title>Revisiting Corynebacterium glyciniphilum (ex Kubota et al., 1972) sp. nov., nom. rev., isolated from putrefied banana.</title>
        <authorList>
            <person name="Al-Dilaimi A."/>
            <person name="Bednarz H."/>
            <person name="Lomker A."/>
            <person name="Niehaus K."/>
            <person name="Kalinowski J."/>
            <person name="Ruckert C."/>
        </authorList>
    </citation>
    <scope>NUCLEOTIDE SEQUENCE [LARGE SCALE GENOMIC DNA]</scope>
    <source>
        <strain evidence="2">AJ 3170</strain>
    </source>
</reference>
<proteinExistence type="predicted"/>
<organism evidence="2 3">
    <name type="scientific">Corynebacterium glyciniphilum AJ 3170</name>
    <dbReference type="NCBI Taxonomy" id="1404245"/>
    <lineage>
        <taxon>Bacteria</taxon>
        <taxon>Bacillati</taxon>
        <taxon>Actinomycetota</taxon>
        <taxon>Actinomycetes</taxon>
        <taxon>Mycobacteriales</taxon>
        <taxon>Corynebacteriaceae</taxon>
        <taxon>Corynebacterium</taxon>
    </lineage>
</organism>
<dbReference type="STRING" id="1404245.CGLY_07520"/>
<evidence type="ECO:0000259" key="1">
    <source>
        <dbReference type="PROSITE" id="PS51819"/>
    </source>
</evidence>
<feature type="domain" description="VOC" evidence="1">
    <location>
        <begin position="1"/>
        <end position="110"/>
    </location>
</feature>
<dbReference type="eggNOG" id="COG0346">
    <property type="taxonomic scope" value="Bacteria"/>
</dbReference>
<accession>X5DRM7</accession>
<dbReference type="RefSeq" id="WP_038548149.1">
    <property type="nucleotide sequence ID" value="NZ_CP006842.1"/>
</dbReference>
<dbReference type="Gene3D" id="3.10.180.10">
    <property type="entry name" value="2,3-Dihydroxybiphenyl 1,2-Dioxygenase, domain 1"/>
    <property type="match status" value="1"/>
</dbReference>
<dbReference type="HOGENOM" id="CLU_148021_1_0_11"/>
<protein>
    <recommendedName>
        <fullName evidence="1">VOC domain-containing protein</fullName>
    </recommendedName>
</protein>
<dbReference type="InterPro" id="IPR004360">
    <property type="entry name" value="Glyas_Fos-R_dOase_dom"/>
</dbReference>
<dbReference type="AlphaFoldDB" id="X5DRM7"/>
<evidence type="ECO:0000313" key="2">
    <source>
        <dbReference type="EMBL" id="AHW63949.1"/>
    </source>
</evidence>
<dbReference type="SUPFAM" id="SSF54593">
    <property type="entry name" value="Glyoxalase/Bleomycin resistance protein/Dihydroxybiphenyl dioxygenase"/>
    <property type="match status" value="1"/>
</dbReference>
<keyword evidence="3" id="KW-1185">Reference proteome</keyword>
<dbReference type="Pfam" id="PF00903">
    <property type="entry name" value="Glyoxalase"/>
    <property type="match status" value="1"/>
</dbReference>
<dbReference type="Proteomes" id="UP000023703">
    <property type="component" value="Chromosome"/>
</dbReference>
<dbReference type="EMBL" id="CP006842">
    <property type="protein sequence ID" value="AHW63949.1"/>
    <property type="molecule type" value="Genomic_DNA"/>
</dbReference>
<gene>
    <name evidence="2" type="ORF">CGLY_07520</name>
</gene>
<evidence type="ECO:0000313" key="3">
    <source>
        <dbReference type="Proteomes" id="UP000023703"/>
    </source>
</evidence>
<dbReference type="KEGG" id="cgy:CGLY_07520"/>
<dbReference type="OrthoDB" id="2453533at2"/>